<feature type="domain" description="Carbohydrate kinase FGGY N-terminal" evidence="6">
    <location>
        <begin position="7"/>
        <end position="251"/>
    </location>
</feature>
<dbReference type="GO" id="GO:0004370">
    <property type="term" value="F:glycerol kinase activity"/>
    <property type="evidence" value="ECO:0007669"/>
    <property type="project" value="UniProtKB-EC"/>
</dbReference>
<dbReference type="Pfam" id="PF00370">
    <property type="entry name" value="FGGY_N"/>
    <property type="match status" value="1"/>
</dbReference>
<dbReference type="InterPro" id="IPR000577">
    <property type="entry name" value="Carb_kinase_FGGY"/>
</dbReference>
<dbReference type="Proteomes" id="UP000263012">
    <property type="component" value="Chromosome"/>
</dbReference>
<dbReference type="PANTHER" id="PTHR10196">
    <property type="entry name" value="SUGAR KINASE"/>
    <property type="match status" value="1"/>
</dbReference>
<dbReference type="PANTHER" id="PTHR10196:SF69">
    <property type="entry name" value="GLYCEROL KINASE"/>
    <property type="match status" value="1"/>
</dbReference>
<feature type="domain" description="Carbohydrate kinase FGGY C-terminal" evidence="7">
    <location>
        <begin position="261"/>
        <end position="449"/>
    </location>
</feature>
<evidence type="ECO:0000256" key="2">
    <source>
        <dbReference type="ARBA" id="ARBA00022679"/>
    </source>
</evidence>
<name>A0A343TGP6_9EURY</name>
<keyword evidence="9" id="KW-1185">Reference proteome</keyword>
<gene>
    <name evidence="8" type="primary">glpK</name>
    <name evidence="8" type="ORF">AArcSl_0618</name>
</gene>
<comment type="similarity">
    <text evidence="1">Belongs to the FGGY kinase family.</text>
</comment>
<dbReference type="EC" id="2.7.1.30" evidence="8"/>
<dbReference type="CDD" id="cd07769">
    <property type="entry name" value="ASKHA_NBD_FGGY_GK"/>
    <property type="match status" value="1"/>
</dbReference>
<dbReference type="OrthoDB" id="305494at2157"/>
<keyword evidence="3" id="KW-0547">Nucleotide-binding</keyword>
<evidence type="ECO:0000259" key="6">
    <source>
        <dbReference type="Pfam" id="PF00370"/>
    </source>
</evidence>
<evidence type="ECO:0000256" key="3">
    <source>
        <dbReference type="ARBA" id="ARBA00022741"/>
    </source>
</evidence>
<proteinExistence type="inferred from homology"/>
<keyword evidence="2 8" id="KW-0808">Transferase</keyword>
<dbReference type="InterPro" id="IPR018485">
    <property type="entry name" value="FGGY_C"/>
</dbReference>
<reference evidence="9" key="1">
    <citation type="submission" date="2017-11" db="EMBL/GenBank/DDBJ databases">
        <title>Phenotypic and genomic properties of facultatively anaerobic sulfur-reducing natronoarchaea from hypersaline soda lakes.</title>
        <authorList>
            <person name="Sorokin D.Y."/>
            <person name="Kublanov I.V."/>
            <person name="Roman P."/>
            <person name="Sinninghe Damste J.S."/>
            <person name="Golyshin P.N."/>
            <person name="Rojo D."/>
            <person name="Ciordia S."/>
            <person name="Mena M.D.C."/>
            <person name="Ferrer M."/>
            <person name="Messina E."/>
            <person name="Smedile F."/>
            <person name="La Spada G."/>
            <person name="La Cono V."/>
            <person name="Yakimov M.M."/>
        </authorList>
    </citation>
    <scope>NUCLEOTIDE SEQUENCE [LARGE SCALE GENOMIC DNA]</scope>
    <source>
        <strain evidence="9">AArc-Sl</strain>
    </source>
</reference>
<dbReference type="AlphaFoldDB" id="A0A343TGP6"/>
<protein>
    <submittedName>
        <fullName evidence="8">Glycerol kinase</fullName>
        <ecNumber evidence="8">2.7.1.30</ecNumber>
    </submittedName>
</protein>
<evidence type="ECO:0000259" key="7">
    <source>
        <dbReference type="Pfam" id="PF02782"/>
    </source>
</evidence>
<evidence type="ECO:0000313" key="9">
    <source>
        <dbReference type="Proteomes" id="UP000263012"/>
    </source>
</evidence>
<evidence type="ECO:0000256" key="5">
    <source>
        <dbReference type="ARBA" id="ARBA00022840"/>
    </source>
</evidence>
<dbReference type="RefSeq" id="WP_119814880.1">
    <property type="nucleotide sequence ID" value="NZ_CP025066.1"/>
</dbReference>
<dbReference type="KEGG" id="hdf:AArcSl_0618"/>
<keyword evidence="4 8" id="KW-0418">Kinase</keyword>
<dbReference type="GO" id="GO:0005829">
    <property type="term" value="C:cytosol"/>
    <property type="evidence" value="ECO:0007669"/>
    <property type="project" value="TreeGrafter"/>
</dbReference>
<evidence type="ECO:0000313" key="8">
    <source>
        <dbReference type="EMBL" id="AUX08268.1"/>
    </source>
</evidence>
<dbReference type="GeneID" id="37876955"/>
<accession>A0A343TGP6</accession>
<dbReference type="GO" id="GO:0006071">
    <property type="term" value="P:glycerol metabolic process"/>
    <property type="evidence" value="ECO:0007669"/>
    <property type="project" value="TreeGrafter"/>
</dbReference>
<dbReference type="SUPFAM" id="SSF53067">
    <property type="entry name" value="Actin-like ATPase domain"/>
    <property type="match status" value="2"/>
</dbReference>
<dbReference type="InterPro" id="IPR018484">
    <property type="entry name" value="FGGY_N"/>
</dbReference>
<evidence type="ECO:0000256" key="1">
    <source>
        <dbReference type="ARBA" id="ARBA00009156"/>
    </source>
</evidence>
<dbReference type="GO" id="GO:0005524">
    <property type="term" value="F:ATP binding"/>
    <property type="evidence" value="ECO:0007669"/>
    <property type="project" value="UniProtKB-KW"/>
</dbReference>
<dbReference type="Pfam" id="PF02782">
    <property type="entry name" value="FGGY_C"/>
    <property type="match status" value="1"/>
</dbReference>
<evidence type="ECO:0000256" key="4">
    <source>
        <dbReference type="ARBA" id="ARBA00022777"/>
    </source>
</evidence>
<dbReference type="InterPro" id="IPR043129">
    <property type="entry name" value="ATPase_NBD"/>
</dbReference>
<dbReference type="PIRSF" id="PIRSF000538">
    <property type="entry name" value="GlpK"/>
    <property type="match status" value="1"/>
</dbReference>
<keyword evidence="5" id="KW-0067">ATP-binding</keyword>
<dbReference type="EMBL" id="CP025066">
    <property type="protein sequence ID" value="AUX08268.1"/>
    <property type="molecule type" value="Genomic_DNA"/>
</dbReference>
<organism evidence="8 9">
    <name type="scientific">Halalkaliarchaeum desulfuricum</name>
    <dbReference type="NCBI Taxonomy" id="2055893"/>
    <lineage>
        <taxon>Archaea</taxon>
        <taxon>Methanobacteriati</taxon>
        <taxon>Methanobacteriota</taxon>
        <taxon>Stenosarchaea group</taxon>
        <taxon>Halobacteria</taxon>
        <taxon>Halobacteriales</taxon>
        <taxon>Haloferacaceae</taxon>
        <taxon>Halalkaliarchaeum</taxon>
    </lineage>
</organism>
<dbReference type="Gene3D" id="3.30.420.40">
    <property type="match status" value="2"/>
</dbReference>
<sequence length="496" mass="54111">MSERQFIGVINQGTTGTQFVVFDRVEPVAEAFSAVDRMVDGYDRVEYDPEDLWTSTLDSIQRGLRRADIGPEELAGIGFATQRQTTVVWDRKTGQPVGNAIGWQDRHTAGGIATLDRGEIELIRNRTGLIPDPYFAGPKLKGLLDTDDALRARAHAGGLLFGTVDSWLVYNLTGRHVTDVTNAAQTMLFDIREQKWDDDLLALFDVPRAMLPEVRPSSDPVGFGRTDPDGVLATEIPVTGVLGDQQASLVGQAGFDPGDAKVTYGSGNFFLQNTGDEPVQAGDDLLTTIWFQEAGEDPLYGLEGPVFTTGSILERLGDVGFLDEPERITRLSRSVDSTDGVFVVPEFDGFGSQRWGPGSRISLVGLARHTRREHVARAAVESIAFGTRAAVEAAETATGVEHDRLRVDGGAIYDDEFARMQATLIGIPLVRSAVTQTAALGAAVAAGLALEVWESPTQVREQRTIEETFRPEGSETDAVDRRYRDWRDVVDTVRCL</sequence>